<dbReference type="Pfam" id="PF03919">
    <property type="entry name" value="mRNA_cap_C"/>
    <property type="match status" value="1"/>
</dbReference>
<dbReference type="PANTHER" id="PTHR10367">
    <property type="entry name" value="MRNA-CAPPING ENZYME"/>
    <property type="match status" value="1"/>
</dbReference>
<protein>
    <submittedName>
        <fullName evidence="2">mRNA_cap_C domain-containing protein</fullName>
    </submittedName>
</protein>
<sequence length="127" mass="14101">LDHVTDGLIFQPCGPDEFYVLGTCPQQLKWKPPHLNTIDFRCKIVHEAKVGEIPGYVGHLYLGGLNTPSAKLAHVGPKDKMLDGKIVECSFMPGLGWKVLRIRTDKTEPNYHKSGTGKQCFLLILSS</sequence>
<dbReference type="InterPro" id="IPR012340">
    <property type="entry name" value="NA-bd_OB-fold"/>
</dbReference>
<dbReference type="WBParaSite" id="ECPE_0000058101-mRNA-1">
    <property type="protein sequence ID" value="ECPE_0000058101-mRNA-1"/>
    <property type="gene ID" value="ECPE_0000058101"/>
</dbReference>
<accession>A0A183A0U6</accession>
<dbReference type="Gene3D" id="2.40.50.140">
    <property type="entry name" value="Nucleic acid-binding proteins"/>
    <property type="match status" value="1"/>
</dbReference>
<evidence type="ECO:0000259" key="1">
    <source>
        <dbReference type="Pfam" id="PF03919"/>
    </source>
</evidence>
<dbReference type="AlphaFoldDB" id="A0A183A0U6"/>
<name>A0A183A0U6_9TREM</name>
<organism evidence="2">
    <name type="scientific">Echinostoma caproni</name>
    <dbReference type="NCBI Taxonomy" id="27848"/>
    <lineage>
        <taxon>Eukaryota</taxon>
        <taxon>Metazoa</taxon>
        <taxon>Spiralia</taxon>
        <taxon>Lophotrochozoa</taxon>
        <taxon>Platyhelminthes</taxon>
        <taxon>Trematoda</taxon>
        <taxon>Digenea</taxon>
        <taxon>Plagiorchiida</taxon>
        <taxon>Echinostomata</taxon>
        <taxon>Echinostomatoidea</taxon>
        <taxon>Echinostomatidae</taxon>
        <taxon>Echinostoma</taxon>
    </lineage>
</organism>
<feature type="domain" description="mRNA capping enzyme C-terminal" evidence="1">
    <location>
        <begin position="36"/>
        <end position="112"/>
    </location>
</feature>
<evidence type="ECO:0000313" key="2">
    <source>
        <dbReference type="WBParaSite" id="ECPE_0000058101-mRNA-1"/>
    </source>
</evidence>
<dbReference type="SUPFAM" id="SSF50249">
    <property type="entry name" value="Nucleic acid-binding proteins"/>
    <property type="match status" value="1"/>
</dbReference>
<dbReference type="Gene3D" id="4.10.87.10">
    <property type="entry name" value="mRNA Capping Enzyme, domain 3"/>
    <property type="match status" value="1"/>
</dbReference>
<dbReference type="InterPro" id="IPR051029">
    <property type="entry name" value="mRNA_Capping_Enz/RNA_Phosphat"/>
</dbReference>
<proteinExistence type="predicted"/>
<dbReference type="InterPro" id="IPR013846">
    <property type="entry name" value="mRNA_cap_enzyme_C"/>
</dbReference>
<dbReference type="GO" id="GO:0006370">
    <property type="term" value="P:7-methylguanosine mRNA capping"/>
    <property type="evidence" value="ECO:0007669"/>
    <property type="project" value="TreeGrafter"/>
</dbReference>
<dbReference type="GO" id="GO:0004484">
    <property type="term" value="F:mRNA guanylyltransferase activity"/>
    <property type="evidence" value="ECO:0007669"/>
    <property type="project" value="TreeGrafter"/>
</dbReference>
<reference evidence="2" key="1">
    <citation type="submission" date="2016-06" db="UniProtKB">
        <authorList>
            <consortium name="WormBaseParasite"/>
        </authorList>
    </citation>
    <scope>IDENTIFICATION</scope>
</reference>
<dbReference type="PANTHER" id="PTHR10367:SF17">
    <property type="entry name" value="MRNA-CAPPING ENZYME"/>
    <property type="match status" value="1"/>
</dbReference>